<dbReference type="InterPro" id="IPR051051">
    <property type="entry name" value="E3_ubiq-ligase_TRIM/RNF"/>
</dbReference>
<evidence type="ECO:0000259" key="9">
    <source>
        <dbReference type="PROSITE" id="PS50089"/>
    </source>
</evidence>
<evidence type="ECO:0000313" key="12">
    <source>
        <dbReference type="EMBL" id="KPP73990.1"/>
    </source>
</evidence>
<dbReference type="PROSITE" id="PS00518">
    <property type="entry name" value="ZF_RING_1"/>
    <property type="match status" value="1"/>
</dbReference>
<dbReference type="Gene3D" id="3.30.40.10">
    <property type="entry name" value="Zinc/RING finger domain, C3HC4 (zinc finger)"/>
    <property type="match status" value="1"/>
</dbReference>
<evidence type="ECO:0000256" key="8">
    <source>
        <dbReference type="SAM" id="MobiDB-lite"/>
    </source>
</evidence>
<dbReference type="SMART" id="SM00184">
    <property type="entry name" value="RING"/>
    <property type="match status" value="1"/>
</dbReference>
<feature type="domain" description="B30.2/SPRY" evidence="11">
    <location>
        <begin position="310"/>
        <end position="505"/>
    </location>
</feature>
<dbReference type="InterPro" id="IPR043136">
    <property type="entry name" value="B30.2/SPRY_sf"/>
</dbReference>
<dbReference type="PANTHER" id="PTHR25465:SF5">
    <property type="entry name" value="E3 UBIQUITIN_ISG15 LIGASE TRIM25-RELATED"/>
    <property type="match status" value="1"/>
</dbReference>
<evidence type="ECO:0000256" key="4">
    <source>
        <dbReference type="ARBA" id="ARBA00022833"/>
    </source>
</evidence>
<evidence type="ECO:0000259" key="10">
    <source>
        <dbReference type="PROSITE" id="PS50119"/>
    </source>
</evidence>
<feature type="compositionally biased region" description="Polar residues" evidence="8">
    <location>
        <begin position="98"/>
        <end position="110"/>
    </location>
</feature>
<dbReference type="Gene3D" id="2.60.120.920">
    <property type="match status" value="1"/>
</dbReference>
<dbReference type="Pfam" id="PF13765">
    <property type="entry name" value="PRY"/>
    <property type="match status" value="1"/>
</dbReference>
<dbReference type="GO" id="GO:0008270">
    <property type="term" value="F:zinc ion binding"/>
    <property type="evidence" value="ECO:0007669"/>
    <property type="project" value="UniProtKB-KW"/>
</dbReference>
<keyword evidence="4" id="KW-0862">Zinc</keyword>
<evidence type="ECO:0000256" key="7">
    <source>
        <dbReference type="SAM" id="Coils"/>
    </source>
</evidence>
<keyword evidence="7" id="KW-0175">Coiled coil</keyword>
<keyword evidence="5" id="KW-0391">Immunity</keyword>
<dbReference type="InterPro" id="IPR000315">
    <property type="entry name" value="Znf_B-box"/>
</dbReference>
<dbReference type="Pfam" id="PF00622">
    <property type="entry name" value="SPRY"/>
    <property type="match status" value="1"/>
</dbReference>
<keyword evidence="2" id="KW-0479">Metal-binding</keyword>
<dbReference type="PROSITE" id="PS50089">
    <property type="entry name" value="ZF_RING_2"/>
    <property type="match status" value="1"/>
</dbReference>
<dbReference type="SUPFAM" id="SSF57850">
    <property type="entry name" value="RING/U-box"/>
    <property type="match status" value="1"/>
</dbReference>
<keyword evidence="3 6" id="KW-0863">Zinc-finger</keyword>
<evidence type="ECO:0000259" key="11">
    <source>
        <dbReference type="PROSITE" id="PS50188"/>
    </source>
</evidence>
<evidence type="ECO:0000256" key="1">
    <source>
        <dbReference type="ARBA" id="ARBA00022588"/>
    </source>
</evidence>
<dbReference type="EMBL" id="JARO02001947">
    <property type="protein sequence ID" value="KPP73990.1"/>
    <property type="molecule type" value="Genomic_DNA"/>
</dbReference>
<evidence type="ECO:0000256" key="2">
    <source>
        <dbReference type="ARBA" id="ARBA00022723"/>
    </source>
</evidence>
<dbReference type="Pfam" id="PF15227">
    <property type="entry name" value="zf-C3HC4_4"/>
    <property type="match status" value="1"/>
</dbReference>
<dbReference type="SUPFAM" id="SSF57845">
    <property type="entry name" value="B-box zinc-binding domain"/>
    <property type="match status" value="1"/>
</dbReference>
<dbReference type="InterPro" id="IPR001841">
    <property type="entry name" value="Znf_RING"/>
</dbReference>
<name>A0A0P7UIA5_SCLFO</name>
<dbReference type="InterPro" id="IPR013320">
    <property type="entry name" value="ConA-like_dom_sf"/>
</dbReference>
<evidence type="ECO:0000256" key="6">
    <source>
        <dbReference type="PROSITE-ProRule" id="PRU00024"/>
    </source>
</evidence>
<dbReference type="CDD" id="cd16040">
    <property type="entry name" value="SPRY_PRY_SNTX"/>
    <property type="match status" value="1"/>
</dbReference>
<feature type="domain" description="RING-type" evidence="9">
    <location>
        <begin position="15"/>
        <end position="58"/>
    </location>
</feature>
<dbReference type="GO" id="GO:0045087">
    <property type="term" value="P:innate immune response"/>
    <property type="evidence" value="ECO:0007669"/>
    <property type="project" value="UniProtKB-KW"/>
</dbReference>
<organism evidence="12 13">
    <name type="scientific">Scleropages formosus</name>
    <name type="common">Asian bonytongue</name>
    <name type="synonym">Osteoglossum formosum</name>
    <dbReference type="NCBI Taxonomy" id="113540"/>
    <lineage>
        <taxon>Eukaryota</taxon>
        <taxon>Metazoa</taxon>
        <taxon>Chordata</taxon>
        <taxon>Craniata</taxon>
        <taxon>Vertebrata</taxon>
        <taxon>Euteleostomi</taxon>
        <taxon>Actinopterygii</taxon>
        <taxon>Neopterygii</taxon>
        <taxon>Teleostei</taxon>
        <taxon>Osteoglossocephala</taxon>
        <taxon>Osteoglossomorpha</taxon>
        <taxon>Osteoglossiformes</taxon>
        <taxon>Osteoglossidae</taxon>
        <taxon>Scleropages</taxon>
    </lineage>
</organism>
<dbReference type="STRING" id="113540.ENSSFOP00015038670"/>
<protein>
    <submittedName>
        <fullName evidence="12">Fish virus induced TRIM protein-like</fullName>
    </submittedName>
</protein>
<evidence type="ECO:0000313" key="13">
    <source>
        <dbReference type="Proteomes" id="UP000034805"/>
    </source>
</evidence>
<reference evidence="12 13" key="1">
    <citation type="submission" date="2015-08" db="EMBL/GenBank/DDBJ databases">
        <title>The genome of the Asian arowana (Scleropages formosus).</title>
        <authorList>
            <person name="Tan M.H."/>
            <person name="Gan H.M."/>
            <person name="Croft L.J."/>
            <person name="Austin C.M."/>
        </authorList>
    </citation>
    <scope>NUCLEOTIDE SEQUENCE [LARGE SCALE GENOMIC DNA]</scope>
    <source>
        <strain evidence="12">Aro1</strain>
    </source>
</reference>
<comment type="caution">
    <text evidence="12">The sequence shown here is derived from an EMBL/GenBank/DDBJ whole genome shotgun (WGS) entry which is preliminary data.</text>
</comment>
<dbReference type="InterPro" id="IPR003877">
    <property type="entry name" value="SPRY_dom"/>
</dbReference>
<dbReference type="InterPro" id="IPR058030">
    <property type="entry name" value="TRIM8/14/16/25/29/45/65_CC"/>
</dbReference>
<dbReference type="SMART" id="SM00336">
    <property type="entry name" value="BBOX"/>
    <property type="match status" value="1"/>
</dbReference>
<dbReference type="PANTHER" id="PTHR25465">
    <property type="entry name" value="B-BOX DOMAIN CONTAINING"/>
    <property type="match status" value="1"/>
</dbReference>
<dbReference type="Proteomes" id="UP000034805">
    <property type="component" value="Unassembled WGS sequence"/>
</dbReference>
<dbReference type="SUPFAM" id="SSF49899">
    <property type="entry name" value="Concanavalin A-like lectins/glucanases"/>
    <property type="match status" value="1"/>
</dbReference>
<feature type="coiled-coil region" evidence="7">
    <location>
        <begin position="238"/>
        <end position="272"/>
    </location>
</feature>
<evidence type="ECO:0000256" key="5">
    <source>
        <dbReference type="ARBA" id="ARBA00022859"/>
    </source>
</evidence>
<dbReference type="InterPro" id="IPR003879">
    <property type="entry name" value="Butyrophylin_SPRY"/>
</dbReference>
<dbReference type="InterPro" id="IPR006574">
    <property type="entry name" value="PRY"/>
</dbReference>
<dbReference type="PROSITE" id="PS50119">
    <property type="entry name" value="ZF_BBOX"/>
    <property type="match status" value="1"/>
</dbReference>
<evidence type="ECO:0000256" key="3">
    <source>
        <dbReference type="ARBA" id="ARBA00022771"/>
    </source>
</evidence>
<accession>A0A0P7UIA5</accession>
<dbReference type="PRINTS" id="PR01407">
    <property type="entry name" value="BUTYPHLNCDUF"/>
</dbReference>
<dbReference type="InterPro" id="IPR017907">
    <property type="entry name" value="Znf_RING_CS"/>
</dbReference>
<feature type="domain" description="B box-type" evidence="10">
    <location>
        <begin position="130"/>
        <end position="165"/>
    </location>
</feature>
<dbReference type="Pfam" id="PF25600">
    <property type="entry name" value="TRIM_CC"/>
    <property type="match status" value="1"/>
</dbReference>
<dbReference type="SMART" id="SM00589">
    <property type="entry name" value="PRY"/>
    <property type="match status" value="1"/>
</dbReference>
<dbReference type="Gene3D" id="3.30.160.60">
    <property type="entry name" value="Classic Zinc Finger"/>
    <property type="match status" value="1"/>
</dbReference>
<gene>
    <name evidence="12" type="ORF">Z043_106882</name>
</gene>
<dbReference type="PROSITE" id="PS50188">
    <property type="entry name" value="B302_SPRY"/>
    <property type="match status" value="1"/>
</dbReference>
<dbReference type="Pfam" id="PF00643">
    <property type="entry name" value="zf-B_box"/>
    <property type="match status" value="1"/>
</dbReference>
<dbReference type="AlphaFoldDB" id="A0A0P7UIA5"/>
<sequence length="611" mass="69544">MAQSNISVDQDAFSCLLCWNLLLDPVTIPCGHSYCMGCIRSCWDRADPDRVHSCPSCSKSFAARPLLSSNIILAEMVQKIRTGKKRQATTDCQERRASSSTHVPSRQDSPSEQKHRKTDFNRTQGDGACCPEHGKPLEVYCQTDGRSICLLCVIDAHKDHTTVSVVAERIEQQKQLGVKQRRSQEKVQERERALQELRLRVKSFKSSAQTAINDSEKVFTELIYSTEKWRTEVEDLIRAQEKTVVSHAEGLMERLEQEIAEQRRTDSDLKQLSFVEDHVDFLKVTELIFRKALKSFMILEGEVTTHHRDTCGSTFMNTSSLCLSSDACELTFNPDTAHKDLLLSPEYREVKRVQEIQPYPAHPERFSFRRQVLCREGLFGSRFYWEVELKGSKAEVAVTYQKIKRKGQSLASSFGGNDQSWSLDCNDGSYLFSHKNVSHQIPMPYFSQVGVYLDHRMGILSFYSISPTMTLLHRCQAKFTEPLYAGFWIGENFLAPRVDALASRYTSTVQGTDHNEEELDTEAQVQTSILERVGLNSVPMTEEEVEEARLCRDVQVMMLHVDNLKGRHTEESTELEATRKLLLKNRGQKQSDTAGKFYHHGLGGLCTMGKI</sequence>
<feature type="region of interest" description="Disordered" evidence="8">
    <location>
        <begin position="84"/>
        <end position="122"/>
    </location>
</feature>
<dbReference type="GO" id="GO:0005737">
    <property type="term" value="C:cytoplasm"/>
    <property type="evidence" value="ECO:0007669"/>
    <property type="project" value="UniProtKB-ARBA"/>
</dbReference>
<keyword evidence="1" id="KW-0399">Innate immunity</keyword>
<dbReference type="CDD" id="cd19769">
    <property type="entry name" value="Bbox2_TRIM16-like"/>
    <property type="match status" value="1"/>
</dbReference>
<dbReference type="InterPro" id="IPR001870">
    <property type="entry name" value="B30.2/SPRY"/>
</dbReference>
<dbReference type="InterPro" id="IPR013083">
    <property type="entry name" value="Znf_RING/FYVE/PHD"/>
</dbReference>
<proteinExistence type="predicted"/>